<dbReference type="InterPro" id="IPR013517">
    <property type="entry name" value="FG-GAP"/>
</dbReference>
<evidence type="ECO:0000256" key="1">
    <source>
        <dbReference type="ARBA" id="ARBA00022729"/>
    </source>
</evidence>
<dbReference type="EMBL" id="NRSJ01000001">
    <property type="protein sequence ID" value="MBK1702980.1"/>
    <property type="molecule type" value="Genomic_DNA"/>
</dbReference>
<dbReference type="InterPro" id="IPR028994">
    <property type="entry name" value="Integrin_alpha_N"/>
</dbReference>
<evidence type="ECO:0000259" key="3">
    <source>
        <dbReference type="Pfam" id="PF25023"/>
    </source>
</evidence>
<dbReference type="SUPFAM" id="SSF69318">
    <property type="entry name" value="Integrin alpha N-terminal domain"/>
    <property type="match status" value="1"/>
</dbReference>
<accession>A0AAJ0X8H0</accession>
<gene>
    <name evidence="4" type="ORF">CKO40_00040</name>
</gene>
<evidence type="ECO:0000313" key="5">
    <source>
        <dbReference type="Proteomes" id="UP001296776"/>
    </source>
</evidence>
<dbReference type="InterPro" id="IPR006530">
    <property type="entry name" value="YD"/>
</dbReference>
<dbReference type="PANTHER" id="PTHR32305">
    <property type="match status" value="1"/>
</dbReference>
<name>A0AAJ0X8H0_9GAMM</name>
<organism evidence="4 5">
    <name type="scientific">Halochromatium glycolicum</name>
    <dbReference type="NCBI Taxonomy" id="85075"/>
    <lineage>
        <taxon>Bacteria</taxon>
        <taxon>Pseudomonadati</taxon>
        <taxon>Pseudomonadota</taxon>
        <taxon>Gammaproteobacteria</taxon>
        <taxon>Chromatiales</taxon>
        <taxon>Chromatiaceae</taxon>
        <taxon>Halochromatium</taxon>
    </lineage>
</organism>
<dbReference type="Proteomes" id="UP001296776">
    <property type="component" value="Unassembled WGS sequence"/>
</dbReference>
<dbReference type="RefSeq" id="WP_207173290.1">
    <property type="nucleotide sequence ID" value="NZ_NRSJ01000001.1"/>
</dbReference>
<keyword evidence="5" id="KW-1185">Reference proteome</keyword>
<evidence type="ECO:0000313" key="4">
    <source>
        <dbReference type="EMBL" id="MBK1702980.1"/>
    </source>
</evidence>
<feature type="domain" description="Teneurin-like YD-shell" evidence="3">
    <location>
        <begin position="1528"/>
        <end position="1730"/>
    </location>
</feature>
<dbReference type="InterPro" id="IPR022385">
    <property type="entry name" value="Rhs_assc_core"/>
</dbReference>
<dbReference type="Pfam" id="PF13517">
    <property type="entry name" value="FG-GAP_3"/>
    <property type="match status" value="2"/>
</dbReference>
<dbReference type="InterPro" id="IPR031325">
    <property type="entry name" value="RHS_repeat"/>
</dbReference>
<dbReference type="Gene3D" id="2.130.10.130">
    <property type="entry name" value="Integrin alpha, N-terminal"/>
    <property type="match status" value="2"/>
</dbReference>
<reference evidence="4" key="1">
    <citation type="submission" date="2017-08" db="EMBL/GenBank/DDBJ databases">
        <authorList>
            <person name="Imhoff J.F."/>
            <person name="Rahn T."/>
            <person name="Kuenzel S."/>
            <person name="Neulinger S.C."/>
        </authorList>
    </citation>
    <scope>NUCLEOTIDE SEQUENCE</scope>
    <source>
        <strain evidence="4">DSM 11080</strain>
    </source>
</reference>
<dbReference type="Gene3D" id="2.180.10.10">
    <property type="entry name" value="RHS repeat-associated core"/>
    <property type="match status" value="4"/>
</dbReference>
<proteinExistence type="predicted"/>
<dbReference type="InterPro" id="IPR056823">
    <property type="entry name" value="TEN-like_YD-shell"/>
</dbReference>
<keyword evidence="2" id="KW-0677">Repeat</keyword>
<dbReference type="Pfam" id="PF05593">
    <property type="entry name" value="RHS_repeat"/>
    <property type="match status" value="9"/>
</dbReference>
<keyword evidence="1" id="KW-0732">Signal</keyword>
<dbReference type="NCBIfam" id="TIGR01643">
    <property type="entry name" value="YD_repeat_2x"/>
    <property type="match status" value="16"/>
</dbReference>
<reference evidence="4" key="2">
    <citation type="journal article" date="2020" name="Microorganisms">
        <title>Osmotic Adaptation and Compatible Solute Biosynthesis of Phototrophic Bacteria as Revealed from Genome Analyses.</title>
        <authorList>
            <person name="Imhoff J.F."/>
            <person name="Rahn T."/>
            <person name="Kunzel S."/>
            <person name="Keller A."/>
            <person name="Neulinger S.C."/>
        </authorList>
    </citation>
    <scope>NUCLEOTIDE SEQUENCE</scope>
    <source>
        <strain evidence="4">DSM 11080</strain>
    </source>
</reference>
<sequence>MPRPYALHALRGLSLVLLLAVLLTATALSAFQDETAVTLPPLADDAYALAAGDVDADGDLDLVVTGADGPRLLLNQATGGGAGVFTESAGLPALGAVALGAVLVDVDGDADLDLFLAVADGQDRLLLNDGAGAYTDATAARLPPDVATGAAAAAGDVDGDGDTDLVVGNRDSRSLLLLNNGSGAFTDAGTNRLPVDADPTTAVLFADLDGDGADDLFFANDGAQNRLLLNDGLGTFTDATAANLPAAADESLSAAAADADGDGDIDLVIANGTAGTSLLLNDAGLFTDASASRLPALAEYAVGLAAGDIDFDGSVDLVVANAGQDAVLLNDGAGSFAVSTLPADERRSFAVLLLDADLDFDLDLPIAAPAGQTRLLVNDLAFPRIRLSLAPDYVEATETLTFAVETFDEDGVAAVALIVRRPGGTEDTPTLTAGTASYVPPVAGDYVARVTAEDSLGNIATRSLSFLVQEQDLTAPGVTTTVTPAEVLFGQSVQIAVSASDDRGVVSRRLNVSGITVPLSTAGEATYVATAVGTQTATGFARDAAGNEGSDAVTFDVRPDNTAPTLALSLGADTVDLVDPLTISTTATDNVAVVSLAITVTGPTHPDGLELTPDADGSAAYTPFLAGTHTVSVRATDPAGNETVETATFEAVGESDSTAPTVTVDVSPATVAVGNVVTVTVDATDDVAVSSRSLTINGTPVTLDAVGTATYTPPVIGDYTAEARATDPTGNATTATTTFRAIDPAGDTEPPDVALASPADSAEASGVVTIGGTADDPTLAAYSLAYAPVGTNDFTTFATGTEAVVDGTLGTLDTTLMENGFYRVRLTAEDINGRTATTERLIQVSGRLKLGIFTVSFQDKTIPVGRLPVSVTRTYDSRRRGSVGDFGYGWNVALTQAELVANRLAGDGWEDQNLGGFIPTYQLAPTQPHFVTIRLGEDKEVKFRAVPVPATQRLYPFSSYGPTGMRYAPVGDSDVGTLTASGEDPAWLIGDEIVDFGFDVYNPSRFTYTAPDGFQYIFSGSQTSVRYSLIAVVDPAGVRIDITPDGFTRSDGLAVTFVRDALGRITSIEDPAGNTVTYEYDGAGDLVAVIDAEGHRAEFEYDDEHYLTELRDPSGNPVQRNEYDEDGRLIAITDAAGNRVEMDYDLDANTQIVRDRRNNPSIYEYDSAGNVVAETRFPTVDGSVQPVLTQRRFDDNGQMTQETLPDGTVNSYAYDRFGNIIEEVRDVGGLALTTTYVYNASGRLLTETDARGNTITHTYDADGNRDSTTDREGNITLFEYSDDGLLTREIDALGNYTAYEHDVLGNVIAESRWDGNRSVSTADDTLLRRIEYDYDSVGNKVAETVLVADGSGGYVEATTSWTYDRNGRQLTETDPRGHTTTYDYDEVGNRIAEIDPLGHRTEYGHNALGDLIRIDYPDGGAKLIGYDADGNRTTVTNPNGRTTTYVYDALDRVIRVDHPDVTLADGSTQISSQINLYDAVGNLIGEVDERGNRTDHGYDAAGRRTSTLQPEVYDAVTDSLVRPQTLYEYDANGNRSAVVDAKGNRTEYSFDREDRPTGTLFADGNTTAVGYDDLGRETSRTDAAGLVTEYAYDALGRQTAVSLPPPNPGDARPETLFTYDELGNPLTQTDANGHVTAFTYDLTGNRLSRTLPGLQTETFVYDAADQMVSHTDFNGETTEFDYDARGRRTLIAYPDGTSVATTYTPGGQRSIVTDARGPTTYAYDERDRLVSRTDPDGLVIAYGYTASSEVETATTAAGTTRYGYDALDRLASVTDPDGNAAFFWYDAVGNQSVLDHANGAETRYGYNDRNQLTRVEQRDALGALFAMHVYTLDANGLRTRVDELPMGNAVDYVYDDNHRLVRETRVGADAYDIRYSYDAVGNRVAIDRDGAVTGYSYDANDRLTSSGLTTYGYDANGNLTSVTSGGQTTTFVFDAANRLVRSTAPGGAATDYVYDADGNRVLKSDTGGDTRYLVDIRNHTGVAQVLEEHAGGGPVARYTYGAQRLTQDRAGVLSHYHADGLGSVRALTDATGAVTDSYVYDGYGNEVATTGSTDNPYRFAGEPFDPNVGLYYLRARYYDAETGRFVSMDPAAGDPQSPMSLHRYLYANDNPVNFVDPTGRFTLISINISISIQSTIRSIYTKNLVSFFLTAARIAYCQLEPAYTLQIIGIDMMFKDLPGAELIIHQSRAQIAAGYRAIGNAALAVYQDTLNELVDFKVEFGGVLADVYNWANGSGGLPISVPLPQEAAEVIEFYEQLQGWFETAETAYTKAKEGIQAATSSDACQIFTFLDENADTILGKVPDF</sequence>
<protein>
    <recommendedName>
        <fullName evidence="3">Teneurin-like YD-shell domain-containing protein</fullName>
    </recommendedName>
</protein>
<dbReference type="Pfam" id="PF25023">
    <property type="entry name" value="TEN_YD-shell"/>
    <property type="match status" value="2"/>
</dbReference>
<dbReference type="PANTHER" id="PTHR32305:SF15">
    <property type="entry name" value="PROTEIN RHSA-RELATED"/>
    <property type="match status" value="1"/>
</dbReference>
<evidence type="ECO:0000256" key="2">
    <source>
        <dbReference type="ARBA" id="ARBA00022737"/>
    </source>
</evidence>
<feature type="domain" description="Teneurin-like YD-shell" evidence="3">
    <location>
        <begin position="1849"/>
        <end position="2112"/>
    </location>
</feature>
<dbReference type="InterPro" id="IPR050708">
    <property type="entry name" value="T6SS_VgrG/RHS"/>
</dbReference>
<comment type="caution">
    <text evidence="4">The sequence shown here is derived from an EMBL/GenBank/DDBJ whole genome shotgun (WGS) entry which is preliminary data.</text>
</comment>
<dbReference type="NCBIfam" id="TIGR03696">
    <property type="entry name" value="Rhs_assc_core"/>
    <property type="match status" value="1"/>
</dbReference>